<proteinExistence type="predicted"/>
<organism evidence="1 2">
    <name type="scientific">Candidatus Moduliflexus flocculans</name>
    <dbReference type="NCBI Taxonomy" id="1499966"/>
    <lineage>
        <taxon>Bacteria</taxon>
        <taxon>Candidatus Moduliflexota</taxon>
        <taxon>Candidatus Moduliflexia</taxon>
        <taxon>Candidatus Moduliflexales</taxon>
        <taxon>Candidatus Moduliflexaceae</taxon>
    </lineage>
</organism>
<protein>
    <submittedName>
        <fullName evidence="1">Uncharacterized protein</fullName>
    </submittedName>
</protein>
<name>A0A081BM51_9BACT</name>
<sequence length="299" mass="35414">MGDSMIPTFIMEEHYEAFFIWRYAVMNQLIPATRNTLLHVDDHDDLNLPLLKSSLKEIGTDLRDTLLFTRTNLGIGDFILPAVYQGLFSDIYWMRREHHRLRKDRMLNMFSAQGEGRRLFVTENLFQAGLLNPDRKVANLYHITPDRTISASQTVILDIDLDYFFCDYQTGETFEVQVTEREYRAFHDHPYHRIRICGGFVRAEERDDGYYYLYQMGPIPETPKFEVAEVERRIDQLTAWVREQHIRPALIDICRSRFSGYTPSEHWQWIENRVLNNLQEQFPLTVTYLPELLNEHGLA</sequence>
<gene>
    <name evidence="1" type="ORF">U14_02711</name>
</gene>
<dbReference type="InterPro" id="IPR024131">
    <property type="entry name" value="UPF0489"/>
</dbReference>
<accession>A0A081BM51</accession>
<dbReference type="EMBL" id="DF820457">
    <property type="protein sequence ID" value="GAK51467.1"/>
    <property type="molecule type" value="Genomic_DNA"/>
</dbReference>
<dbReference type="Proteomes" id="UP000030700">
    <property type="component" value="Unassembled WGS sequence"/>
</dbReference>
<evidence type="ECO:0000313" key="2">
    <source>
        <dbReference type="Proteomes" id="UP000030700"/>
    </source>
</evidence>
<dbReference type="Pfam" id="PF12640">
    <property type="entry name" value="UPF0489"/>
    <property type="match status" value="1"/>
</dbReference>
<dbReference type="PANTHER" id="PTHR13225">
    <property type="entry name" value="MISEXPRESSION SUPPRESSOR OF RAS 6"/>
    <property type="match status" value="1"/>
</dbReference>
<dbReference type="PANTHER" id="PTHR13225:SF3">
    <property type="entry name" value="UPF0489 PROTEIN C5ORF22"/>
    <property type="match status" value="1"/>
</dbReference>
<dbReference type="HOGENOM" id="CLU_929578_0_0_0"/>
<evidence type="ECO:0000313" key="1">
    <source>
        <dbReference type="EMBL" id="GAK51467.1"/>
    </source>
</evidence>
<keyword evidence="2" id="KW-1185">Reference proteome</keyword>
<dbReference type="AlphaFoldDB" id="A0A081BM51"/>
<dbReference type="STRING" id="1499966.U14_02711"/>
<reference evidence="1 2" key="1">
    <citation type="journal article" date="2015" name="PeerJ">
        <title>First genomic representation of candidate bacterial phylum KSB3 points to enhanced environmental sensing as a trigger of wastewater bulking.</title>
        <authorList>
            <person name="Sekiguchi Y."/>
            <person name="Ohashi A."/>
            <person name="Parks D.H."/>
            <person name="Yamauchi T."/>
            <person name="Tyson G.W."/>
            <person name="Hugenholtz P."/>
        </authorList>
    </citation>
    <scope>NUCLEOTIDE SEQUENCE [LARGE SCALE GENOMIC DNA]</scope>
</reference>